<evidence type="ECO:0000313" key="3">
    <source>
        <dbReference type="Proteomes" id="UP000294535"/>
    </source>
</evidence>
<protein>
    <recommendedName>
        <fullName evidence="4">Outer membrane protein with beta-barrel domain</fullName>
    </recommendedName>
</protein>
<dbReference type="EMBL" id="SNYF01000006">
    <property type="protein sequence ID" value="TDQ17535.1"/>
    <property type="molecule type" value="Genomic_DNA"/>
</dbReference>
<dbReference type="RefSeq" id="WP_133555656.1">
    <property type="nucleotide sequence ID" value="NZ_SNYF01000006.1"/>
</dbReference>
<gene>
    <name evidence="2" type="ORF">DFQ04_2189</name>
</gene>
<evidence type="ECO:0000313" key="2">
    <source>
        <dbReference type="EMBL" id="TDQ17535.1"/>
    </source>
</evidence>
<feature type="chain" id="PRO_5020262924" description="Outer membrane protein with beta-barrel domain" evidence="1">
    <location>
        <begin position="20"/>
        <end position="215"/>
    </location>
</feature>
<accession>A0A4R6T8E4</accession>
<name>A0A4R6T8E4_9BACT</name>
<keyword evidence="3" id="KW-1185">Reference proteome</keyword>
<sequence length="215" mass="23936">MLRLFFSLSLALIASVGFAQVGLFSKNDLQIKISPLALFEPETIVIQGGIEYFWSGKVSTQSEIGINGGLFGMEAGRGSNENFAFFRSRNEIKVHLKKGYVAAELFYVQKNFERLNDGYFNGELGIGYERAAIDFKVIGHGLKIGWEKFVSKNIVIDRYLGVGFRHRNNQVEVLEGGTPGFPVESGSFTGDRYRYLGWSTVPNLTLGLKIGIMTK</sequence>
<evidence type="ECO:0008006" key="4">
    <source>
        <dbReference type="Google" id="ProtNLM"/>
    </source>
</evidence>
<dbReference type="OrthoDB" id="824264at2"/>
<dbReference type="AlphaFoldDB" id="A0A4R6T8E4"/>
<evidence type="ECO:0000256" key="1">
    <source>
        <dbReference type="SAM" id="SignalP"/>
    </source>
</evidence>
<reference evidence="2 3" key="1">
    <citation type="submission" date="2019-03" db="EMBL/GenBank/DDBJ databases">
        <title>Genomic Encyclopedia of Type Strains, Phase III (KMG-III): the genomes of soil and plant-associated and newly described type strains.</title>
        <authorList>
            <person name="Whitman W."/>
        </authorList>
    </citation>
    <scope>NUCLEOTIDE SEQUENCE [LARGE SCALE GENOMIC DNA]</scope>
    <source>
        <strain evidence="2 3">CECT 8446</strain>
    </source>
</reference>
<keyword evidence="1" id="KW-0732">Signal</keyword>
<proteinExistence type="predicted"/>
<organism evidence="2 3">
    <name type="scientific">Algoriphagus boseongensis</name>
    <dbReference type="NCBI Taxonomy" id="1442587"/>
    <lineage>
        <taxon>Bacteria</taxon>
        <taxon>Pseudomonadati</taxon>
        <taxon>Bacteroidota</taxon>
        <taxon>Cytophagia</taxon>
        <taxon>Cytophagales</taxon>
        <taxon>Cyclobacteriaceae</taxon>
        <taxon>Algoriphagus</taxon>
    </lineage>
</organism>
<comment type="caution">
    <text evidence="2">The sequence shown here is derived from an EMBL/GenBank/DDBJ whole genome shotgun (WGS) entry which is preliminary data.</text>
</comment>
<feature type="signal peptide" evidence="1">
    <location>
        <begin position="1"/>
        <end position="19"/>
    </location>
</feature>
<dbReference type="Proteomes" id="UP000294535">
    <property type="component" value="Unassembled WGS sequence"/>
</dbReference>